<dbReference type="SUPFAM" id="SSF55931">
    <property type="entry name" value="Glutamine synthetase/guanido kinase"/>
    <property type="match status" value="1"/>
</dbReference>
<dbReference type="GO" id="GO:0005524">
    <property type="term" value="F:ATP binding"/>
    <property type="evidence" value="ECO:0007669"/>
    <property type="project" value="UniProtKB-KW"/>
</dbReference>
<dbReference type="InterPro" id="IPR014746">
    <property type="entry name" value="Gln_synth/guanido_kin_cat_dom"/>
</dbReference>
<name>A0A9Q4C2U7_9EURY</name>
<feature type="compositionally biased region" description="Basic and acidic residues" evidence="12">
    <location>
        <begin position="466"/>
        <end position="479"/>
    </location>
</feature>
<evidence type="ECO:0000256" key="6">
    <source>
        <dbReference type="ARBA" id="ARBA00022840"/>
    </source>
</evidence>
<keyword evidence="6 11" id="KW-0067">ATP-binding</keyword>
<dbReference type="NCBIfam" id="NF004014">
    <property type="entry name" value="PRK05477.1-4"/>
    <property type="match status" value="1"/>
</dbReference>
<keyword evidence="4 11" id="KW-0436">Ligase</keyword>
<dbReference type="InterPro" id="IPR017959">
    <property type="entry name" value="Asn/Gln-tRNA_amidoTrfase_suB/E"/>
</dbReference>
<dbReference type="Pfam" id="PF02637">
    <property type="entry name" value="GatB_Yqey"/>
    <property type="match status" value="1"/>
</dbReference>
<evidence type="ECO:0000256" key="10">
    <source>
        <dbReference type="ARBA" id="ARBA00047913"/>
    </source>
</evidence>
<evidence type="ECO:0000259" key="13">
    <source>
        <dbReference type="SMART" id="SM00845"/>
    </source>
</evidence>
<evidence type="ECO:0000256" key="12">
    <source>
        <dbReference type="SAM" id="MobiDB-lite"/>
    </source>
</evidence>
<dbReference type="Gene3D" id="1.10.150.380">
    <property type="entry name" value="GatB domain, N-terminal subdomain"/>
    <property type="match status" value="1"/>
</dbReference>
<comment type="catalytic activity">
    <reaction evidence="10 11">
        <text>L-glutamyl-tRNA(Gln) + L-glutamine + ATP + H2O = L-glutaminyl-tRNA(Gln) + L-glutamate + ADP + phosphate + H(+)</text>
        <dbReference type="Rhea" id="RHEA:17521"/>
        <dbReference type="Rhea" id="RHEA-COMP:9681"/>
        <dbReference type="Rhea" id="RHEA-COMP:9684"/>
        <dbReference type="ChEBI" id="CHEBI:15377"/>
        <dbReference type="ChEBI" id="CHEBI:15378"/>
        <dbReference type="ChEBI" id="CHEBI:29985"/>
        <dbReference type="ChEBI" id="CHEBI:30616"/>
        <dbReference type="ChEBI" id="CHEBI:43474"/>
        <dbReference type="ChEBI" id="CHEBI:58359"/>
        <dbReference type="ChEBI" id="CHEBI:78520"/>
        <dbReference type="ChEBI" id="CHEBI:78521"/>
        <dbReference type="ChEBI" id="CHEBI:456216"/>
    </reaction>
</comment>
<dbReference type="InterPro" id="IPR042114">
    <property type="entry name" value="GatB_C_1"/>
</dbReference>
<dbReference type="EC" id="6.3.5.-" evidence="11"/>
<evidence type="ECO:0000256" key="5">
    <source>
        <dbReference type="ARBA" id="ARBA00022741"/>
    </source>
</evidence>
<evidence type="ECO:0000256" key="3">
    <source>
        <dbReference type="ARBA" id="ARBA00016923"/>
    </source>
</evidence>
<comment type="function">
    <text evidence="8 11">Allows the formation of correctly charged Asn-tRNA(Asn) or Gln-tRNA(Gln) through the transamidation of misacylated Asp-tRNA(Asn) or Glu-tRNA(Gln) in organisms which lack either or both of asparaginyl-tRNA or glutaminyl-tRNA synthetases. The reaction takes place in the presence of glutamine and ATP through an activated phospho-Asp-tRNA(Asn) or phospho-Glu-tRNA(Gln).</text>
</comment>
<sequence>MTDDFEVVIGLEIHVQLDTETKMFCSCSTDYDDAEPNTHTCPVCLGLPGALPVVNKRAVEYAVRVGKALDCEIRDETRFHRKNYFYPDLPKNFQISQYDAPINEDGSLVVSVEDEDHEIRIRRAHMEEDPGSLVHKGGSIERSNYTLVDYNRSGTPLLETVTEPDIRSPEEARAVVDTLREILEYLDVFDASRAGALRVDANVSISQDGETGNRTEVKNIGSTKGVVRALRYEVTRQKNRLKRGGDVTQETRHYDDDRGVTVTLREKEEEKDYRYFEEADIPVLRTTEFKDDVGVPELPRERRDRFRDEYGVSDEVAEKLTSRKTVADMYEDVSESVDPQLAATWVADELLRELNYRDADVDTVDAQEFAALVSLVSDDELTDANGVEALRAALDEDRPPVDIVDERDLRAATEDETVEATREAIEENPDAVDDYLGGDDGAINFLVGQVMQKTGGSADPATVNEVLRDELDGRKKQEG</sequence>
<evidence type="ECO:0000256" key="7">
    <source>
        <dbReference type="ARBA" id="ARBA00022917"/>
    </source>
</evidence>
<evidence type="ECO:0000313" key="14">
    <source>
        <dbReference type="EMBL" id="MCX2818832.1"/>
    </source>
</evidence>
<protein>
    <recommendedName>
        <fullName evidence="3 11">Aspartyl/glutamyl-tRNA(Asn/Gln) amidotransferase subunit B</fullName>
        <shortName evidence="11">Asp/Glu-ADT subunit B</shortName>
        <ecNumber evidence="11">6.3.5.-</ecNumber>
    </recommendedName>
</protein>
<feature type="domain" description="Asn/Gln amidotransferase" evidence="13">
    <location>
        <begin position="328"/>
        <end position="471"/>
    </location>
</feature>
<dbReference type="RefSeq" id="WP_266086670.1">
    <property type="nucleotide sequence ID" value="NZ_RKLV01000004.1"/>
</dbReference>
<reference evidence="14" key="1">
    <citation type="submission" date="2022-09" db="EMBL/GenBank/DDBJ databases">
        <title>Haloadaptaus new haloarchaeum isolated from saline soil.</title>
        <authorList>
            <person name="Duran-Viseras A."/>
            <person name="Sanchez-Porro C."/>
            <person name="Ventosa A."/>
        </authorList>
    </citation>
    <scope>NUCLEOTIDE SEQUENCE</scope>
    <source>
        <strain evidence="14">F3-133</strain>
    </source>
</reference>
<comment type="subunit">
    <text evidence="2 11">Heterotrimer of A, B and C subunits.</text>
</comment>
<dbReference type="GO" id="GO:0050567">
    <property type="term" value="F:glutaminyl-tRNA synthase (glutamine-hydrolyzing) activity"/>
    <property type="evidence" value="ECO:0007669"/>
    <property type="project" value="UniProtKB-UniRule"/>
</dbReference>
<gene>
    <name evidence="11 14" type="primary">gatB</name>
    <name evidence="14" type="ORF">EGH25_05655</name>
</gene>
<dbReference type="InterPro" id="IPR018027">
    <property type="entry name" value="Asn/Gln_amidotransferase"/>
</dbReference>
<dbReference type="HAMAP" id="MF_00121">
    <property type="entry name" value="GatB"/>
    <property type="match status" value="1"/>
</dbReference>
<evidence type="ECO:0000256" key="8">
    <source>
        <dbReference type="ARBA" id="ARBA00024799"/>
    </source>
</evidence>
<dbReference type="NCBIfam" id="NF004012">
    <property type="entry name" value="PRK05477.1-2"/>
    <property type="match status" value="1"/>
</dbReference>
<dbReference type="SUPFAM" id="SSF89095">
    <property type="entry name" value="GatB/YqeY motif"/>
    <property type="match status" value="1"/>
</dbReference>
<dbReference type="InterPro" id="IPR003789">
    <property type="entry name" value="Asn/Gln_tRNA_amidoTrase-B-like"/>
</dbReference>
<dbReference type="GO" id="GO:0006412">
    <property type="term" value="P:translation"/>
    <property type="evidence" value="ECO:0007669"/>
    <property type="project" value="UniProtKB-UniRule"/>
</dbReference>
<dbReference type="SMART" id="SM00845">
    <property type="entry name" value="GatB_Yqey"/>
    <property type="match status" value="1"/>
</dbReference>
<dbReference type="InterPro" id="IPR006075">
    <property type="entry name" value="Asn/Gln-tRNA_Trfase_suB/E_cat"/>
</dbReference>
<feature type="region of interest" description="Disordered" evidence="12">
    <location>
        <begin position="454"/>
        <end position="479"/>
    </location>
</feature>
<evidence type="ECO:0000256" key="2">
    <source>
        <dbReference type="ARBA" id="ARBA00011123"/>
    </source>
</evidence>
<evidence type="ECO:0000256" key="1">
    <source>
        <dbReference type="ARBA" id="ARBA00005306"/>
    </source>
</evidence>
<dbReference type="GO" id="GO:0070681">
    <property type="term" value="P:glutaminyl-tRNAGln biosynthesis via transamidation"/>
    <property type="evidence" value="ECO:0007669"/>
    <property type="project" value="TreeGrafter"/>
</dbReference>
<comment type="caution">
    <text evidence="14">The sequence shown here is derived from an EMBL/GenBank/DDBJ whole genome shotgun (WGS) entry which is preliminary data.</text>
</comment>
<evidence type="ECO:0000256" key="9">
    <source>
        <dbReference type="ARBA" id="ARBA00047380"/>
    </source>
</evidence>
<evidence type="ECO:0000256" key="11">
    <source>
        <dbReference type="HAMAP-Rule" id="MF_00121"/>
    </source>
</evidence>
<organism evidence="14 15">
    <name type="scientific">Halorutilus salinus</name>
    <dbReference type="NCBI Taxonomy" id="2487751"/>
    <lineage>
        <taxon>Archaea</taxon>
        <taxon>Methanobacteriati</taxon>
        <taxon>Methanobacteriota</taxon>
        <taxon>Stenosarchaea group</taxon>
        <taxon>Halobacteria</taxon>
        <taxon>Halorutilales</taxon>
        <taxon>Halorutilaceae</taxon>
        <taxon>Halorutilus</taxon>
    </lineage>
</organism>
<comment type="similarity">
    <text evidence="1 11">Belongs to the GatB/GatE family. GatB subfamily.</text>
</comment>
<dbReference type="Pfam" id="PF02934">
    <property type="entry name" value="GatB_N"/>
    <property type="match status" value="1"/>
</dbReference>
<evidence type="ECO:0000313" key="15">
    <source>
        <dbReference type="Proteomes" id="UP001149411"/>
    </source>
</evidence>
<dbReference type="PANTHER" id="PTHR11659">
    <property type="entry name" value="GLUTAMYL-TRNA GLN AMIDOTRANSFERASE SUBUNIT B MITOCHONDRIAL AND PROKARYOTIC PET112-RELATED"/>
    <property type="match status" value="1"/>
</dbReference>
<keyword evidence="15" id="KW-1185">Reference proteome</keyword>
<dbReference type="Proteomes" id="UP001149411">
    <property type="component" value="Unassembled WGS sequence"/>
</dbReference>
<proteinExistence type="inferred from homology"/>
<dbReference type="InterPro" id="IPR017958">
    <property type="entry name" value="Gln-tRNA_amidoTrfase_suB_CS"/>
</dbReference>
<dbReference type="FunFam" id="1.10.10.410:FF:000001">
    <property type="entry name" value="Aspartyl/glutamyl-tRNA(Asn/Gln) amidotransferase subunit B"/>
    <property type="match status" value="1"/>
</dbReference>
<accession>A0A9Q4C2U7</accession>
<comment type="catalytic activity">
    <reaction evidence="9 11">
        <text>L-aspartyl-tRNA(Asn) + L-glutamine + ATP + H2O = L-asparaginyl-tRNA(Asn) + L-glutamate + ADP + phosphate + 2 H(+)</text>
        <dbReference type="Rhea" id="RHEA:14513"/>
        <dbReference type="Rhea" id="RHEA-COMP:9674"/>
        <dbReference type="Rhea" id="RHEA-COMP:9677"/>
        <dbReference type="ChEBI" id="CHEBI:15377"/>
        <dbReference type="ChEBI" id="CHEBI:15378"/>
        <dbReference type="ChEBI" id="CHEBI:29985"/>
        <dbReference type="ChEBI" id="CHEBI:30616"/>
        <dbReference type="ChEBI" id="CHEBI:43474"/>
        <dbReference type="ChEBI" id="CHEBI:58359"/>
        <dbReference type="ChEBI" id="CHEBI:78515"/>
        <dbReference type="ChEBI" id="CHEBI:78516"/>
        <dbReference type="ChEBI" id="CHEBI:456216"/>
    </reaction>
</comment>
<dbReference type="NCBIfam" id="TIGR00133">
    <property type="entry name" value="gatB"/>
    <property type="match status" value="1"/>
</dbReference>
<dbReference type="Gene3D" id="1.10.10.410">
    <property type="match status" value="1"/>
</dbReference>
<keyword evidence="7 11" id="KW-0648">Protein biosynthesis</keyword>
<keyword evidence="5 11" id="KW-0547">Nucleotide-binding</keyword>
<dbReference type="InterPro" id="IPR004413">
    <property type="entry name" value="GatB"/>
</dbReference>
<dbReference type="PANTHER" id="PTHR11659:SF0">
    <property type="entry name" value="GLUTAMYL-TRNA(GLN) AMIDOTRANSFERASE SUBUNIT B, MITOCHONDRIAL"/>
    <property type="match status" value="1"/>
</dbReference>
<dbReference type="EMBL" id="RKLV01000004">
    <property type="protein sequence ID" value="MCX2818832.1"/>
    <property type="molecule type" value="Genomic_DNA"/>
</dbReference>
<dbReference type="AlphaFoldDB" id="A0A9Q4C2U7"/>
<evidence type="ECO:0000256" key="4">
    <source>
        <dbReference type="ARBA" id="ARBA00022598"/>
    </source>
</evidence>
<dbReference type="InterPro" id="IPR023168">
    <property type="entry name" value="GatB_Yqey_C_2"/>
</dbReference>
<dbReference type="PROSITE" id="PS01234">
    <property type="entry name" value="GATB"/>
    <property type="match status" value="1"/>
</dbReference>